<gene>
    <name evidence="2" type="ORF">TWF718_001718</name>
</gene>
<reference evidence="2 3" key="1">
    <citation type="submission" date="2019-10" db="EMBL/GenBank/DDBJ databases">
        <authorList>
            <person name="Palmer J.M."/>
        </authorList>
    </citation>
    <scope>NUCLEOTIDE SEQUENCE [LARGE SCALE GENOMIC DNA]</scope>
    <source>
        <strain evidence="2 3">TWF718</strain>
    </source>
</reference>
<evidence type="ECO:0000313" key="2">
    <source>
        <dbReference type="EMBL" id="KAK6357406.1"/>
    </source>
</evidence>
<evidence type="ECO:0000313" key="3">
    <source>
        <dbReference type="Proteomes" id="UP001313282"/>
    </source>
</evidence>
<name>A0AAN8RSQ1_9PEZI</name>
<evidence type="ECO:0000259" key="1">
    <source>
        <dbReference type="PROSITE" id="PS50181"/>
    </source>
</evidence>
<protein>
    <recommendedName>
        <fullName evidence="1">F-box domain-containing protein</fullName>
    </recommendedName>
</protein>
<keyword evidence="3" id="KW-1185">Reference proteome</keyword>
<accession>A0AAN8RSQ1</accession>
<dbReference type="SUPFAM" id="SSF52047">
    <property type="entry name" value="RNI-like"/>
    <property type="match status" value="1"/>
</dbReference>
<dbReference type="Proteomes" id="UP001313282">
    <property type="component" value="Unassembled WGS sequence"/>
</dbReference>
<organism evidence="2 3">
    <name type="scientific">Orbilia javanica</name>
    <dbReference type="NCBI Taxonomy" id="47235"/>
    <lineage>
        <taxon>Eukaryota</taxon>
        <taxon>Fungi</taxon>
        <taxon>Dikarya</taxon>
        <taxon>Ascomycota</taxon>
        <taxon>Pezizomycotina</taxon>
        <taxon>Orbiliomycetes</taxon>
        <taxon>Orbiliales</taxon>
        <taxon>Orbiliaceae</taxon>
        <taxon>Orbilia</taxon>
    </lineage>
</organism>
<dbReference type="AlphaFoldDB" id="A0AAN8RSQ1"/>
<dbReference type="PROSITE" id="PS50181">
    <property type="entry name" value="FBOX"/>
    <property type="match status" value="1"/>
</dbReference>
<dbReference type="InterPro" id="IPR001810">
    <property type="entry name" value="F-box_dom"/>
</dbReference>
<feature type="domain" description="F-box" evidence="1">
    <location>
        <begin position="15"/>
        <end position="60"/>
    </location>
</feature>
<proteinExistence type="predicted"/>
<sequence>MVGLKGEQVQASRRLSSIETIPAELLSEIIGFLNQSDMTSLLRASKTLHHGTYLQFWHTFEPSYINGYDLQKLVLITQERGAKTMGFKYIKRLILTMGNIESDEIESGLFSQLFDIFSDMLATGEMKLRHVAFYWDDYKHATPSSRNFLKVLKEYSKANVLSIHADAETSINHNYFHAFPIEAFALERFTYLKVALHGNNTIIEAAKSIEEIELLVRALQRTSHLKELWLDGCRRAIDSEVPISQLPQLEQLQATIMDLKYLQTLTISGWVFHPSFFIVPPENVCKLVLHQTVSISWWRKFSQCPLTGVTHLRQHTSRAGIRFSGRARSWCGDDEEEVSQANNKNYRFILKDLAMQNLRVFESSLLYSKHPENFLELIVQRNKLLRKKYVERCLLQQERLSKARLQSSSFADSE</sequence>
<comment type="caution">
    <text evidence="2">The sequence shown here is derived from an EMBL/GenBank/DDBJ whole genome shotgun (WGS) entry which is preliminary data.</text>
</comment>
<dbReference type="EMBL" id="JAVHNR010000001">
    <property type="protein sequence ID" value="KAK6357406.1"/>
    <property type="molecule type" value="Genomic_DNA"/>
</dbReference>